<name>A0ABR8KGQ6_9NOSO</name>
<accession>A0ABR8KGQ6</accession>
<gene>
    <name evidence="1" type="ORF">H6H03_29845</name>
</gene>
<evidence type="ECO:0000313" key="2">
    <source>
        <dbReference type="Proteomes" id="UP000637383"/>
    </source>
</evidence>
<keyword evidence="2" id="KW-1185">Reference proteome</keyword>
<evidence type="ECO:0000313" key="1">
    <source>
        <dbReference type="EMBL" id="MBD2738041.1"/>
    </source>
</evidence>
<sequence length="29" mass="3346">MLTSCLFESDIKLFGVLILHIPPLYNLVR</sequence>
<reference evidence="1 2" key="1">
    <citation type="journal article" date="2020" name="ISME J.">
        <title>Comparative genomics reveals insights into cyanobacterial evolution and habitat adaptation.</title>
        <authorList>
            <person name="Chen M.Y."/>
            <person name="Teng W.K."/>
            <person name="Zhao L."/>
            <person name="Hu C.X."/>
            <person name="Zhou Y.K."/>
            <person name="Han B.P."/>
            <person name="Song L.R."/>
            <person name="Shu W.S."/>
        </authorList>
    </citation>
    <scope>NUCLEOTIDE SEQUENCE [LARGE SCALE GENOMIC DNA]</scope>
    <source>
        <strain evidence="1 2">FACHB-159</strain>
    </source>
</reference>
<proteinExistence type="predicted"/>
<organism evidence="1 2">
    <name type="scientific">Nostoc paludosum FACHB-159</name>
    <dbReference type="NCBI Taxonomy" id="2692908"/>
    <lineage>
        <taxon>Bacteria</taxon>
        <taxon>Bacillati</taxon>
        <taxon>Cyanobacteriota</taxon>
        <taxon>Cyanophyceae</taxon>
        <taxon>Nostocales</taxon>
        <taxon>Nostocaceae</taxon>
        <taxon>Nostoc</taxon>
    </lineage>
</organism>
<protein>
    <submittedName>
        <fullName evidence="1">Uncharacterized protein</fullName>
    </submittedName>
</protein>
<dbReference type="Proteomes" id="UP000637383">
    <property type="component" value="Unassembled WGS sequence"/>
</dbReference>
<dbReference type="EMBL" id="JACJTU010000041">
    <property type="protein sequence ID" value="MBD2738041.1"/>
    <property type="molecule type" value="Genomic_DNA"/>
</dbReference>
<comment type="caution">
    <text evidence="1">The sequence shown here is derived from an EMBL/GenBank/DDBJ whole genome shotgun (WGS) entry which is preliminary data.</text>
</comment>